<dbReference type="AlphaFoldDB" id="A0A8X6VBG3"/>
<dbReference type="InterPro" id="IPR036869">
    <property type="entry name" value="J_dom_sf"/>
</dbReference>
<sequence>MPNLYQILNVDSTVSVEEIAEAASKLSEEWDPNRFEDRKTRATVSAVLQEIIDARDILLDFQKRREYDVRIGLADIVYKSSRVEQSGSNRDKPPAERQGKDLKAEEDVWKLDKDGVLTVTPNAVNELKIDLQPDTNRNSKAAFYGAVEMFPREEPRVSENEEKSESEKSSEDEKSSVEFNQEEEKLNLDNQSALKDRESYGNHQANVVTISRNENNSTVISSQFEGDNVTGNNEHNPYFIQQVIPHQLQNIRIEHQKERSDDRNNPSFKDEKK</sequence>
<keyword evidence="4" id="KW-1185">Reference proteome</keyword>
<evidence type="ECO:0000313" key="3">
    <source>
        <dbReference type="EMBL" id="GFY01808.1"/>
    </source>
</evidence>
<evidence type="ECO:0000313" key="4">
    <source>
        <dbReference type="Proteomes" id="UP000887159"/>
    </source>
</evidence>
<evidence type="ECO:0000256" key="1">
    <source>
        <dbReference type="SAM" id="MobiDB-lite"/>
    </source>
</evidence>
<comment type="caution">
    <text evidence="3">The sequence shown here is derived from an EMBL/GenBank/DDBJ whole genome shotgun (WGS) entry which is preliminary data.</text>
</comment>
<feature type="region of interest" description="Disordered" evidence="1">
    <location>
        <begin position="82"/>
        <end position="104"/>
    </location>
</feature>
<feature type="domain" description="J" evidence="2">
    <location>
        <begin position="3"/>
        <end position="71"/>
    </location>
</feature>
<dbReference type="Pfam" id="PF00226">
    <property type="entry name" value="DnaJ"/>
    <property type="match status" value="1"/>
</dbReference>
<feature type="compositionally biased region" description="Basic and acidic residues" evidence="1">
    <location>
        <begin position="89"/>
        <end position="104"/>
    </location>
</feature>
<gene>
    <name evidence="3" type="primary">AVEN_217254_1</name>
    <name evidence="3" type="ORF">TNCV_1467991</name>
</gene>
<dbReference type="InterPro" id="IPR001623">
    <property type="entry name" value="DnaJ_domain"/>
</dbReference>
<proteinExistence type="predicted"/>
<protein>
    <submittedName>
        <fullName evidence="3">J domain-containing protein</fullName>
    </submittedName>
</protein>
<reference evidence="3" key="1">
    <citation type="submission" date="2020-08" db="EMBL/GenBank/DDBJ databases">
        <title>Multicomponent nature underlies the extraordinary mechanical properties of spider dragline silk.</title>
        <authorList>
            <person name="Kono N."/>
            <person name="Nakamura H."/>
            <person name="Mori M."/>
            <person name="Yoshida Y."/>
            <person name="Ohtoshi R."/>
            <person name="Malay A.D."/>
            <person name="Moran D.A.P."/>
            <person name="Tomita M."/>
            <person name="Numata K."/>
            <person name="Arakawa K."/>
        </authorList>
    </citation>
    <scope>NUCLEOTIDE SEQUENCE</scope>
</reference>
<dbReference type="Proteomes" id="UP000887159">
    <property type="component" value="Unassembled WGS sequence"/>
</dbReference>
<dbReference type="Gene3D" id="1.10.287.110">
    <property type="entry name" value="DnaJ domain"/>
    <property type="match status" value="1"/>
</dbReference>
<feature type="region of interest" description="Disordered" evidence="1">
    <location>
        <begin position="150"/>
        <end position="187"/>
    </location>
</feature>
<name>A0A8X6VBG3_TRICX</name>
<organism evidence="3 4">
    <name type="scientific">Trichonephila clavipes</name>
    <name type="common">Golden silk orbweaver</name>
    <name type="synonym">Nephila clavipes</name>
    <dbReference type="NCBI Taxonomy" id="2585209"/>
    <lineage>
        <taxon>Eukaryota</taxon>
        <taxon>Metazoa</taxon>
        <taxon>Ecdysozoa</taxon>
        <taxon>Arthropoda</taxon>
        <taxon>Chelicerata</taxon>
        <taxon>Arachnida</taxon>
        <taxon>Araneae</taxon>
        <taxon>Araneomorphae</taxon>
        <taxon>Entelegynae</taxon>
        <taxon>Araneoidea</taxon>
        <taxon>Nephilidae</taxon>
        <taxon>Trichonephila</taxon>
    </lineage>
</organism>
<evidence type="ECO:0000259" key="2">
    <source>
        <dbReference type="PROSITE" id="PS50076"/>
    </source>
</evidence>
<dbReference type="SUPFAM" id="SSF46565">
    <property type="entry name" value="Chaperone J-domain"/>
    <property type="match status" value="1"/>
</dbReference>
<dbReference type="PROSITE" id="PS50076">
    <property type="entry name" value="DNAJ_2"/>
    <property type="match status" value="1"/>
</dbReference>
<accession>A0A8X6VBG3</accession>
<dbReference type="EMBL" id="BMAU01021230">
    <property type="protein sequence ID" value="GFY01808.1"/>
    <property type="molecule type" value="Genomic_DNA"/>
</dbReference>